<name>A0A8X7BJQ1_TRICX</name>
<dbReference type="EMBL" id="BMAU01021405">
    <property type="protein sequence ID" value="GFY32884.1"/>
    <property type="molecule type" value="Genomic_DNA"/>
</dbReference>
<organism evidence="3 4">
    <name type="scientific">Trichonephila clavipes</name>
    <name type="common">Golden silk orbweaver</name>
    <name type="synonym">Nephila clavipes</name>
    <dbReference type="NCBI Taxonomy" id="2585209"/>
    <lineage>
        <taxon>Eukaryota</taxon>
        <taxon>Metazoa</taxon>
        <taxon>Ecdysozoa</taxon>
        <taxon>Arthropoda</taxon>
        <taxon>Chelicerata</taxon>
        <taxon>Arachnida</taxon>
        <taxon>Araneae</taxon>
        <taxon>Araneomorphae</taxon>
        <taxon>Entelegynae</taxon>
        <taxon>Araneoidea</taxon>
        <taxon>Nephilidae</taxon>
        <taxon>Trichonephila</taxon>
    </lineage>
</organism>
<sequence>MGYANELRFLRIALTILDGVLGARAAGVHYRLFSVWTLVPVRLGKQLSDNSTVDDIASEAADCRLTYTMANCPQSRLENQGERKKKGRRTRKEKSSKKTRAGRFRKRRGESRSFLLHDADQESKTRIRKNALRTGPRQAVERATSKRGYHTG</sequence>
<proteinExistence type="predicted"/>
<evidence type="ECO:0000256" key="2">
    <source>
        <dbReference type="SAM" id="SignalP"/>
    </source>
</evidence>
<feature type="compositionally biased region" description="Basic and acidic residues" evidence="1">
    <location>
        <begin position="115"/>
        <end position="125"/>
    </location>
</feature>
<gene>
    <name evidence="3" type="ORF">TNCV_4025081</name>
</gene>
<evidence type="ECO:0000256" key="1">
    <source>
        <dbReference type="SAM" id="MobiDB-lite"/>
    </source>
</evidence>
<protein>
    <recommendedName>
        <fullName evidence="5">Secreted protein</fullName>
    </recommendedName>
</protein>
<feature type="chain" id="PRO_5036503487" description="Secreted protein" evidence="2">
    <location>
        <begin position="26"/>
        <end position="152"/>
    </location>
</feature>
<feature type="signal peptide" evidence="2">
    <location>
        <begin position="1"/>
        <end position="25"/>
    </location>
</feature>
<feature type="compositionally biased region" description="Basic residues" evidence="1">
    <location>
        <begin position="83"/>
        <end position="109"/>
    </location>
</feature>
<reference evidence="3" key="1">
    <citation type="submission" date="2020-08" db="EMBL/GenBank/DDBJ databases">
        <title>Multicomponent nature underlies the extraordinary mechanical properties of spider dragline silk.</title>
        <authorList>
            <person name="Kono N."/>
            <person name="Nakamura H."/>
            <person name="Mori M."/>
            <person name="Yoshida Y."/>
            <person name="Ohtoshi R."/>
            <person name="Malay A.D."/>
            <person name="Moran D.A.P."/>
            <person name="Tomita M."/>
            <person name="Numata K."/>
            <person name="Arakawa K."/>
        </authorList>
    </citation>
    <scope>NUCLEOTIDE SEQUENCE</scope>
</reference>
<evidence type="ECO:0000313" key="4">
    <source>
        <dbReference type="Proteomes" id="UP000887159"/>
    </source>
</evidence>
<keyword evidence="4" id="KW-1185">Reference proteome</keyword>
<accession>A0A8X7BJQ1</accession>
<feature type="region of interest" description="Disordered" evidence="1">
    <location>
        <begin position="73"/>
        <end position="152"/>
    </location>
</feature>
<keyword evidence="2" id="KW-0732">Signal</keyword>
<evidence type="ECO:0000313" key="3">
    <source>
        <dbReference type="EMBL" id="GFY32884.1"/>
    </source>
</evidence>
<dbReference type="AlphaFoldDB" id="A0A8X7BJQ1"/>
<comment type="caution">
    <text evidence="3">The sequence shown here is derived from an EMBL/GenBank/DDBJ whole genome shotgun (WGS) entry which is preliminary data.</text>
</comment>
<dbReference type="Proteomes" id="UP000887159">
    <property type="component" value="Unassembled WGS sequence"/>
</dbReference>
<evidence type="ECO:0008006" key="5">
    <source>
        <dbReference type="Google" id="ProtNLM"/>
    </source>
</evidence>